<organism evidence="5 6">
    <name type="scientific">Mesobacillus selenatarsenatis (strain DSM 18680 / JCM 14380 / FERM P-15431 / SF-1)</name>
    <dbReference type="NCBI Taxonomy" id="1321606"/>
    <lineage>
        <taxon>Bacteria</taxon>
        <taxon>Bacillati</taxon>
        <taxon>Bacillota</taxon>
        <taxon>Bacilli</taxon>
        <taxon>Bacillales</taxon>
        <taxon>Bacillaceae</taxon>
        <taxon>Mesobacillus</taxon>
    </lineage>
</organism>
<evidence type="ECO:0000256" key="2">
    <source>
        <dbReference type="ARBA" id="ARBA00022801"/>
    </source>
</evidence>
<keyword evidence="6" id="KW-1185">Reference proteome</keyword>
<dbReference type="CDD" id="cd06127">
    <property type="entry name" value="DEDDh"/>
    <property type="match status" value="1"/>
</dbReference>
<dbReference type="GO" id="GO:0005829">
    <property type="term" value="C:cytosol"/>
    <property type="evidence" value="ECO:0007669"/>
    <property type="project" value="TreeGrafter"/>
</dbReference>
<dbReference type="FunFam" id="3.30.420.10:FF:000045">
    <property type="entry name" value="3'-5' exonuclease DinG"/>
    <property type="match status" value="1"/>
</dbReference>
<evidence type="ECO:0000259" key="4">
    <source>
        <dbReference type="SMART" id="SM00479"/>
    </source>
</evidence>
<protein>
    <submittedName>
        <fullName evidence="5">DNA polymerase III epsilon subunit-related protein MSMEG4261</fullName>
    </submittedName>
</protein>
<dbReference type="GO" id="GO:0003887">
    <property type="term" value="F:DNA-directed DNA polymerase activity"/>
    <property type="evidence" value="ECO:0007669"/>
    <property type="project" value="InterPro"/>
</dbReference>
<feature type="domain" description="Exonuclease" evidence="4">
    <location>
        <begin position="58"/>
        <end position="227"/>
    </location>
</feature>
<dbReference type="GO" id="GO:0008408">
    <property type="term" value="F:3'-5' exonuclease activity"/>
    <property type="evidence" value="ECO:0007669"/>
    <property type="project" value="TreeGrafter"/>
</dbReference>
<evidence type="ECO:0000313" key="6">
    <source>
        <dbReference type="Proteomes" id="UP000031014"/>
    </source>
</evidence>
<dbReference type="InterPro" id="IPR006054">
    <property type="entry name" value="DnaQ"/>
</dbReference>
<dbReference type="Proteomes" id="UP000031014">
    <property type="component" value="Unassembled WGS sequence"/>
</dbReference>
<dbReference type="InterPro" id="IPR012337">
    <property type="entry name" value="RNaseH-like_sf"/>
</dbReference>
<reference evidence="5 6" key="1">
    <citation type="submission" date="2013-06" db="EMBL/GenBank/DDBJ databases">
        <title>Whole genome shotgun sequence of Bacillus selenatarsenatis SF-1.</title>
        <authorList>
            <person name="Kuroda M."/>
            <person name="Sei K."/>
            <person name="Yamashita M."/>
            <person name="Ike M."/>
        </authorList>
    </citation>
    <scope>NUCLEOTIDE SEQUENCE [LARGE SCALE GENOMIC DNA]</scope>
    <source>
        <strain evidence="5 6">SF-1</strain>
    </source>
</reference>
<dbReference type="InterPro" id="IPR013520">
    <property type="entry name" value="Ribonucl_H"/>
</dbReference>
<dbReference type="AlphaFoldDB" id="A0A0A8X5H0"/>
<dbReference type="GO" id="GO:0045004">
    <property type="term" value="P:DNA replication proofreading"/>
    <property type="evidence" value="ECO:0007669"/>
    <property type="project" value="TreeGrafter"/>
</dbReference>
<accession>A0A0A8X5H0</accession>
<dbReference type="RefSeq" id="WP_041965216.1">
    <property type="nucleotide sequence ID" value="NZ_BASE01000031.1"/>
</dbReference>
<dbReference type="OrthoDB" id="9804290at2"/>
<comment type="caution">
    <text evidence="5">The sequence shown here is derived from an EMBL/GenBank/DDBJ whole genome shotgun (WGS) entry which is preliminary data.</text>
</comment>
<evidence type="ECO:0000313" key="5">
    <source>
        <dbReference type="EMBL" id="GAM13361.1"/>
    </source>
</evidence>
<dbReference type="InterPro" id="IPR036397">
    <property type="entry name" value="RNaseH_sf"/>
</dbReference>
<keyword evidence="1" id="KW-0540">Nuclease</keyword>
<keyword evidence="3" id="KW-0269">Exonuclease</keyword>
<keyword evidence="2" id="KW-0378">Hydrolase</keyword>
<dbReference type="STRING" id="1321606.SAMD00020551_1503"/>
<dbReference type="EMBL" id="BASE01000031">
    <property type="protein sequence ID" value="GAM13361.1"/>
    <property type="molecule type" value="Genomic_DNA"/>
</dbReference>
<name>A0A0A8X5H0_MESS1</name>
<dbReference type="NCBIfam" id="TIGR00573">
    <property type="entry name" value="dnaq"/>
    <property type="match status" value="1"/>
</dbReference>
<evidence type="ECO:0000256" key="1">
    <source>
        <dbReference type="ARBA" id="ARBA00022722"/>
    </source>
</evidence>
<dbReference type="Gene3D" id="3.30.420.10">
    <property type="entry name" value="Ribonuclease H-like superfamily/Ribonuclease H"/>
    <property type="match status" value="1"/>
</dbReference>
<dbReference type="Pfam" id="PF00929">
    <property type="entry name" value="RNase_T"/>
    <property type="match status" value="1"/>
</dbReference>
<gene>
    <name evidence="5" type="ORF">SAMD00020551_1503</name>
</gene>
<evidence type="ECO:0000256" key="3">
    <source>
        <dbReference type="ARBA" id="ARBA00022839"/>
    </source>
</evidence>
<dbReference type="PANTHER" id="PTHR30231:SF41">
    <property type="entry name" value="DNA POLYMERASE III SUBUNIT EPSILON"/>
    <property type="match status" value="1"/>
</dbReference>
<dbReference type="GO" id="GO:0003677">
    <property type="term" value="F:DNA binding"/>
    <property type="evidence" value="ECO:0007669"/>
    <property type="project" value="InterPro"/>
</dbReference>
<proteinExistence type="predicted"/>
<dbReference type="SUPFAM" id="SSF53098">
    <property type="entry name" value="Ribonuclease H-like"/>
    <property type="match status" value="1"/>
</dbReference>
<dbReference type="PANTHER" id="PTHR30231">
    <property type="entry name" value="DNA POLYMERASE III SUBUNIT EPSILON"/>
    <property type="match status" value="1"/>
</dbReference>
<dbReference type="NCBIfam" id="NF005836">
    <property type="entry name" value="PRK07740.1"/>
    <property type="match status" value="1"/>
</dbReference>
<dbReference type="SMART" id="SM00479">
    <property type="entry name" value="EXOIII"/>
    <property type="match status" value="1"/>
</dbReference>
<sequence>MGMNDMVRFFRQMTGKLGSHIYAGMPPHSNPQQMSFLRQLQKEMKEGNSLDCPLEELPVVVFDLETTGFYPEKGDGIISIGAVKVIGSRILDDEVFYSLINPEIPVPTNVLTLTSITEKELMAAPKTSEVLIEFLNFIGSSVLVAHHAKHELAFMKKFTSSHLRFNFEHRVIDTSFLIKLFQPVVSSLPLEQICIECGIEVNDRHHALSDAKMAANLWTFYLKKAREQDYRNLREVYEYLSLIR</sequence>